<keyword evidence="3" id="KW-1185">Reference proteome</keyword>
<comment type="caution">
    <text evidence="2">The sequence shown here is derived from an EMBL/GenBank/DDBJ whole genome shotgun (WGS) entry which is preliminary data.</text>
</comment>
<dbReference type="RefSeq" id="WP_327597168.1">
    <property type="nucleotide sequence ID" value="NZ_JAYXHS010000001.1"/>
</dbReference>
<dbReference type="PIRSF" id="PIRSF030962">
    <property type="entry name" value="Dehydrase_ECs4332_prd"/>
    <property type="match status" value="1"/>
</dbReference>
<dbReference type="Proteomes" id="UP001331561">
    <property type="component" value="Unassembled WGS sequence"/>
</dbReference>
<name>A0ABU6JYZ4_9RHOO</name>
<dbReference type="SUPFAM" id="SSF54637">
    <property type="entry name" value="Thioesterase/thiol ester dehydrase-isomerase"/>
    <property type="match status" value="1"/>
</dbReference>
<evidence type="ECO:0000313" key="2">
    <source>
        <dbReference type="EMBL" id="MEC5384185.1"/>
    </source>
</evidence>
<evidence type="ECO:0000313" key="3">
    <source>
        <dbReference type="Proteomes" id="UP001331561"/>
    </source>
</evidence>
<dbReference type="InterPro" id="IPR029069">
    <property type="entry name" value="HotDog_dom_sf"/>
</dbReference>
<accession>A0ABU6JYZ4</accession>
<proteinExistence type="predicted"/>
<dbReference type="InterPro" id="IPR054545">
    <property type="entry name" value="ApeI-like"/>
</dbReference>
<protein>
    <submittedName>
        <fullName evidence="2">3-hydroxylacyl-ACP dehydratase</fullName>
    </submittedName>
</protein>
<gene>
    <name evidence="2" type="ORF">VVD49_00550</name>
</gene>
<dbReference type="Gene3D" id="3.10.129.10">
    <property type="entry name" value="Hotdog Thioesterase"/>
    <property type="match status" value="1"/>
</dbReference>
<dbReference type="Pfam" id="PF22818">
    <property type="entry name" value="ApeI-like"/>
    <property type="match status" value="1"/>
</dbReference>
<dbReference type="EMBL" id="JAYXHS010000001">
    <property type="protein sequence ID" value="MEC5384185.1"/>
    <property type="molecule type" value="Genomic_DNA"/>
</dbReference>
<evidence type="ECO:0000259" key="1">
    <source>
        <dbReference type="Pfam" id="PF22818"/>
    </source>
</evidence>
<feature type="domain" description="ApeI dehydratase-like" evidence="1">
    <location>
        <begin position="5"/>
        <end position="85"/>
    </location>
</feature>
<organism evidence="2 3">
    <name type="scientific">Uliginosibacterium silvisoli</name>
    <dbReference type="NCBI Taxonomy" id="3114758"/>
    <lineage>
        <taxon>Bacteria</taxon>
        <taxon>Pseudomonadati</taxon>
        <taxon>Pseudomonadota</taxon>
        <taxon>Betaproteobacteria</taxon>
        <taxon>Rhodocyclales</taxon>
        <taxon>Zoogloeaceae</taxon>
        <taxon>Uliginosibacterium</taxon>
    </lineage>
</organism>
<sequence>MSERLELFIAEDHPAFAGHFPGRPIVPGALLIDLAIRAVAQATGRRISSVAQAKFLSPALPGEPLSLSFDAGADSVRFDIETAHEGGVRKLVSGRFNLHAE</sequence>
<reference evidence="2 3" key="1">
    <citation type="submission" date="2024-01" db="EMBL/GenBank/DDBJ databases">
        <title>Uliginosibacterium soil sp. nov.</title>
        <authorList>
            <person name="Lv Y."/>
        </authorList>
    </citation>
    <scope>NUCLEOTIDE SEQUENCE [LARGE SCALE GENOMIC DNA]</scope>
    <source>
        <strain evidence="2 3">H3</strain>
    </source>
</reference>
<dbReference type="InterPro" id="IPR016962">
    <property type="entry name" value="Dehydrase_ECs4332_prd"/>
</dbReference>